<evidence type="ECO:0000313" key="9">
    <source>
        <dbReference type="WBParaSite" id="SMTH1_58580.13"/>
    </source>
</evidence>
<evidence type="ECO:0000256" key="7">
    <source>
        <dbReference type="ARBA" id="ARBA00040154"/>
    </source>
</evidence>
<dbReference type="PANTHER" id="PTHR14344:SF3">
    <property type="entry name" value="WD REPEAT-CONTAINING PROTEIN 6"/>
    <property type="match status" value="1"/>
</dbReference>
<dbReference type="GO" id="GO:0005737">
    <property type="term" value="C:cytoplasm"/>
    <property type="evidence" value="ECO:0007669"/>
    <property type="project" value="UniProtKB-SubCell"/>
</dbReference>
<dbReference type="SMART" id="SM00320">
    <property type="entry name" value="WD40"/>
    <property type="match status" value="6"/>
</dbReference>
<keyword evidence="4" id="KW-0819">tRNA processing</keyword>
<keyword evidence="3" id="KW-0853">WD repeat</keyword>
<evidence type="ECO:0000256" key="1">
    <source>
        <dbReference type="ARBA" id="ARBA00004496"/>
    </source>
</evidence>
<dbReference type="SUPFAM" id="SSF50978">
    <property type="entry name" value="WD40 repeat-like"/>
    <property type="match status" value="3"/>
</dbReference>
<accession>A0AA85BJM0</accession>
<evidence type="ECO:0000313" key="8">
    <source>
        <dbReference type="Proteomes" id="UP000050791"/>
    </source>
</evidence>
<name>A0AA85BJM0_9TREM</name>
<dbReference type="GO" id="GO:0030488">
    <property type="term" value="P:tRNA methylation"/>
    <property type="evidence" value="ECO:0007669"/>
    <property type="project" value="TreeGrafter"/>
</dbReference>
<evidence type="ECO:0000256" key="6">
    <source>
        <dbReference type="ARBA" id="ARBA00038255"/>
    </source>
</evidence>
<proteinExistence type="inferred from homology"/>
<dbReference type="InterPro" id="IPR015943">
    <property type="entry name" value="WD40/YVTN_repeat-like_dom_sf"/>
</dbReference>
<protein>
    <recommendedName>
        <fullName evidence="7">tRNA (34-2'-O)-methyltransferase regulator WDR6</fullName>
    </recommendedName>
</protein>
<evidence type="ECO:0000256" key="5">
    <source>
        <dbReference type="ARBA" id="ARBA00022737"/>
    </source>
</evidence>
<dbReference type="WBParaSite" id="SMTH1_58580.13">
    <property type="protein sequence ID" value="SMTH1_58580.13"/>
    <property type="gene ID" value="SMTH1_58580"/>
</dbReference>
<comment type="similarity">
    <text evidence="6">Belongs to the WD repeat WDR6 family.</text>
</comment>
<dbReference type="WBParaSite" id="SMTH1_58580.14">
    <property type="protein sequence ID" value="SMTH1_58580.14"/>
    <property type="gene ID" value="SMTH1_58580"/>
</dbReference>
<sequence length="1356" mass="152628">MTYKSLETIWQHCPITALSYISKSLLAVGSANVLNIYNIHKKSVLCKYLLRRFVIMHNIETIPDSRRNSYILCAFGNRFVTVLGFDLSSSNLSLIFEDYHCDNVVYCKINSSELSLYLQTLSSHGLFQVIKLSWDFNKNSNNVDVTCVHLQTSACYTGHIFQYSSPTSSLLSSPVDKALVFCGSTFGNIHIFKITNDNVTQSSVAPSLSLCAQKLNSLSFVEPHNSVTNKKGVIFSLDFCCLASEQSSSKKSFRLVSCAEDRSIAVWSTSVESNGGVKDFSFWELVYNLKAGSIFDDSVIFESRIWCVRVGDWGIVATGEDCRVVYYQWNKISHPNVLRNIHRGQNVWCCSVWSDNTDNSEFVLLATGGNDGAICIRKLTNYRNDCDKSECIILPCHELTTNNTKELMIDSHETKLTSRSQQISFNFKEKDFARVLFFGSCGRLFYVTNLGLIYTYFYLNDPIVRQVFPKIHRNFEDANTEFSEKPNRSVVSFLGGYLTCCTSLDRSHVIIGNISGYLLLVRLLEDSPFMEWLDIVNINDKIMKIIWINSSYVIIGLTNGDSFIIPLLKVENTLSFGKIFTIIQGSNSSKNMKWLNTSSELIPVHFNNTEISDKQILVTGTRDGGIYSYVVNFLIESTKMYSPVWFLKSCHKSGGCTSMLVIKGQSDCHLLSCGRTYGDVKYWSIQSNGSLNLLATILRSDHITWIEKLYRSIDNKIYALGFQSKYFKAISLNHKCLQAANQLDWSFTCPVRQDGCFVVDCGGGNHYWDWFLPNGTTIKTNKLTNCENGNYSYNDGIVVDNSESIEMKSSSLCPVFASINKGKVVIRSDPHNCILSYRANNCNFEPIYLNPSLHGQTINTCLLLNKNDIFGVQNYLKGDSNDQHIELYCFAGGEDTLISSWKISLPMMSTDPCINEPISSFPQHHRGHISSVRCVDIPYILINNMNSTQETVSKRYMLSAGGRGQICLWRLVSSNEPALVAGFLGSTKIRHNEYCRVGNVSDDNDTVQQDNGSDHDEDLKTAKFKNVIVSSDIRVMALDCVQVPRQEDQLDDNILVIAGCSDGYVRLIHIQPSSGSNTEYPKFSEIERINPTILPTNKSDNHISCCLDLKLLQITSYQISFAISNSRGELHGWVIPWCPLRGYGFTDNHQCTSKPYMYHQDKDIDGIFGLRLDSAYHWILNCQPIPPFHIQNPLAFNCITSPIIEVTLSDSNTISTIIVVGGDDGSIRIAQIPLDICHSSKSNVTYPQWSASCVKHFSSVVKITTCPNFESTNEFLYYFLSLASDQRVILWRLNKTSSCDFQLNAMKYFLLCGLGDPHSLSVTSINIQSLCIYTKEYKNKCFVLVVGTGAQLIQVF</sequence>
<dbReference type="InterPro" id="IPR001680">
    <property type="entry name" value="WD40_rpt"/>
</dbReference>
<comment type="subcellular location">
    <subcellularLocation>
        <location evidence="1">Cytoplasm</location>
    </subcellularLocation>
</comment>
<organism evidence="8 9">
    <name type="scientific">Schistosoma mattheei</name>
    <dbReference type="NCBI Taxonomy" id="31246"/>
    <lineage>
        <taxon>Eukaryota</taxon>
        <taxon>Metazoa</taxon>
        <taxon>Spiralia</taxon>
        <taxon>Lophotrochozoa</taxon>
        <taxon>Platyhelminthes</taxon>
        <taxon>Trematoda</taxon>
        <taxon>Digenea</taxon>
        <taxon>Strigeidida</taxon>
        <taxon>Schistosomatoidea</taxon>
        <taxon>Schistosomatidae</taxon>
        <taxon>Schistosoma</taxon>
    </lineage>
</organism>
<dbReference type="Gene3D" id="2.130.10.10">
    <property type="entry name" value="YVTN repeat-like/Quinoprotein amine dehydrogenase"/>
    <property type="match status" value="2"/>
</dbReference>
<keyword evidence="5" id="KW-0677">Repeat</keyword>
<keyword evidence="2" id="KW-0963">Cytoplasm</keyword>
<evidence type="ECO:0000256" key="2">
    <source>
        <dbReference type="ARBA" id="ARBA00022490"/>
    </source>
</evidence>
<dbReference type="InterPro" id="IPR036322">
    <property type="entry name" value="WD40_repeat_dom_sf"/>
</dbReference>
<dbReference type="InterPro" id="IPR051973">
    <property type="entry name" value="tRNA_Anticodon_Mtase-Reg"/>
</dbReference>
<evidence type="ECO:0000256" key="3">
    <source>
        <dbReference type="ARBA" id="ARBA00022574"/>
    </source>
</evidence>
<dbReference type="Proteomes" id="UP000050791">
    <property type="component" value="Unassembled WGS sequence"/>
</dbReference>
<reference evidence="9 10" key="1">
    <citation type="submission" date="2023-11" db="UniProtKB">
        <authorList>
            <consortium name="WormBaseParasite"/>
        </authorList>
    </citation>
    <scope>IDENTIFICATION</scope>
</reference>
<dbReference type="PANTHER" id="PTHR14344">
    <property type="entry name" value="WD REPEAT PROTEIN"/>
    <property type="match status" value="1"/>
</dbReference>
<evidence type="ECO:0000256" key="4">
    <source>
        <dbReference type="ARBA" id="ARBA00022694"/>
    </source>
</evidence>
<evidence type="ECO:0000313" key="10">
    <source>
        <dbReference type="WBParaSite" id="SMTH1_58580.14"/>
    </source>
</evidence>